<dbReference type="EMBL" id="BNAH01000011">
    <property type="protein sequence ID" value="GHE96124.1"/>
    <property type="molecule type" value="Genomic_DNA"/>
</dbReference>
<comment type="caution">
    <text evidence="2">The sequence shown here is derived from an EMBL/GenBank/DDBJ whole genome shotgun (WGS) entry which is preliminary data.</text>
</comment>
<dbReference type="Proteomes" id="UP000626370">
    <property type="component" value="Unassembled WGS sequence"/>
</dbReference>
<dbReference type="InterPro" id="IPR001638">
    <property type="entry name" value="Solute-binding_3/MltF_N"/>
</dbReference>
<dbReference type="RefSeq" id="WP_189378799.1">
    <property type="nucleotide sequence ID" value="NZ_BNAH01000011.1"/>
</dbReference>
<dbReference type="SUPFAM" id="SSF53850">
    <property type="entry name" value="Periplasmic binding protein-like II"/>
    <property type="match status" value="1"/>
</dbReference>
<reference evidence="3" key="1">
    <citation type="journal article" date="2019" name="Int. J. Syst. Evol. Microbiol.">
        <title>The Global Catalogue of Microorganisms (GCM) 10K type strain sequencing project: providing services to taxonomists for standard genome sequencing and annotation.</title>
        <authorList>
            <consortium name="The Broad Institute Genomics Platform"/>
            <consortium name="The Broad Institute Genome Sequencing Center for Infectious Disease"/>
            <person name="Wu L."/>
            <person name="Ma J."/>
        </authorList>
    </citation>
    <scope>NUCLEOTIDE SEQUENCE [LARGE SCALE GENOMIC DNA]</scope>
    <source>
        <strain evidence="3">CGMCC 1.15922</strain>
    </source>
</reference>
<evidence type="ECO:0000259" key="1">
    <source>
        <dbReference type="Pfam" id="PF00497"/>
    </source>
</evidence>
<evidence type="ECO:0000313" key="3">
    <source>
        <dbReference type="Proteomes" id="UP000626370"/>
    </source>
</evidence>
<name>A0ABQ3IYY3_9GAMM</name>
<dbReference type="Gene3D" id="3.40.190.10">
    <property type="entry name" value="Periplasmic binding protein-like II"/>
    <property type="match status" value="2"/>
</dbReference>
<gene>
    <name evidence="2" type="ORF">GCM10011501_27200</name>
</gene>
<accession>A0ABQ3IYY3</accession>
<protein>
    <recommendedName>
        <fullName evidence="1">Solute-binding protein family 3/N-terminal domain-containing protein</fullName>
    </recommendedName>
</protein>
<dbReference type="PANTHER" id="PTHR38834">
    <property type="entry name" value="PERIPLASMIC SUBSTRATE BINDING PROTEIN FAMILY 3"/>
    <property type="match status" value="1"/>
</dbReference>
<feature type="domain" description="Solute-binding protein family 3/N-terminal" evidence="1">
    <location>
        <begin position="26"/>
        <end position="243"/>
    </location>
</feature>
<dbReference type="Pfam" id="PF00497">
    <property type="entry name" value="SBP_bac_3"/>
    <property type="match status" value="1"/>
</dbReference>
<dbReference type="PANTHER" id="PTHR38834:SF3">
    <property type="entry name" value="SOLUTE-BINDING PROTEIN FAMILY 3_N-TERMINAL DOMAIN-CONTAINING PROTEIN"/>
    <property type="match status" value="1"/>
</dbReference>
<proteinExistence type="predicted"/>
<organism evidence="2 3">
    <name type="scientific">Thalassotalea profundi</name>
    <dbReference type="NCBI Taxonomy" id="2036687"/>
    <lineage>
        <taxon>Bacteria</taxon>
        <taxon>Pseudomonadati</taxon>
        <taxon>Pseudomonadota</taxon>
        <taxon>Gammaproteobacteria</taxon>
        <taxon>Alteromonadales</taxon>
        <taxon>Colwelliaceae</taxon>
        <taxon>Thalassotalea</taxon>
    </lineage>
</organism>
<keyword evidence="3" id="KW-1185">Reference proteome</keyword>
<sequence length="250" mass="28692">MLNLVKWLLVCITLSVHINAQSNSIRVVTDERKLLQYLVDGEAQGPSVDILRMLLTQADLESEIEFMPWTRAYKIALEKPNTLIMSMIRTPERENKFHWITKVSNTFYAFISLKDDVNRTNYTLAEAQSKITVTVRGSSAHAYLIEKGFSEKKNLYLVSSIEDMTKLLVNKKVDLAFTSPAVFSNYYLLKNLNSNDFVNYSPIKDSSKESYIALSKPSDDNLLKKLVNAQESIELTNEYHELIDFKSLKF</sequence>
<evidence type="ECO:0000313" key="2">
    <source>
        <dbReference type="EMBL" id="GHE96124.1"/>
    </source>
</evidence>